<dbReference type="Proteomes" id="UP000501346">
    <property type="component" value="Chromosome SeIX"/>
</dbReference>
<dbReference type="PANTHER" id="PTHR47966">
    <property type="entry name" value="BETA-SITE APP-CLEAVING ENZYME, ISOFORM A-RELATED"/>
    <property type="match status" value="1"/>
</dbReference>
<keyword evidence="4 8" id="KW-0064">Aspartyl protease</keyword>
<accession>A0A6C1E958</accession>
<proteinExistence type="inferred from homology"/>
<keyword evidence="13" id="KW-1185">Reference proteome</keyword>
<feature type="active site" evidence="6">
    <location>
        <position position="63"/>
    </location>
</feature>
<dbReference type="GO" id="GO:0006508">
    <property type="term" value="P:proteolysis"/>
    <property type="evidence" value="ECO:0007669"/>
    <property type="project" value="UniProtKB-KW"/>
</dbReference>
<protein>
    <submittedName>
        <fullName evidence="12">Aspartic proteinase yapsin-3</fullName>
    </submittedName>
</protein>
<dbReference type="GO" id="GO:0071944">
    <property type="term" value="C:cell periphery"/>
    <property type="evidence" value="ECO:0007669"/>
    <property type="project" value="UniProtKB-ARBA"/>
</dbReference>
<evidence type="ECO:0000256" key="2">
    <source>
        <dbReference type="ARBA" id="ARBA00022670"/>
    </source>
</evidence>
<name>A0A6C1E958_SACPS</name>
<evidence type="ECO:0000256" key="9">
    <source>
        <dbReference type="SAM" id="MobiDB-lite"/>
    </source>
</evidence>
<feature type="chain" id="PRO_5025480560" evidence="10">
    <location>
        <begin position="25"/>
        <end position="592"/>
    </location>
</feature>
<evidence type="ECO:0000256" key="1">
    <source>
        <dbReference type="ARBA" id="ARBA00007447"/>
    </source>
</evidence>
<evidence type="ECO:0000313" key="13">
    <source>
        <dbReference type="Proteomes" id="UP000501346"/>
    </source>
</evidence>
<reference evidence="12 13" key="1">
    <citation type="journal article" date="2019" name="BMC Genomics">
        <title>Chromosome level assembly and comparative genome analysis confirm lager-brewing yeasts originated from a single hybridization.</title>
        <authorList>
            <person name="Salazar A.N."/>
            <person name="Gorter de Vries A.R."/>
            <person name="van den Broek M."/>
            <person name="Brouwers N."/>
            <person name="de la Torre Cortes P."/>
            <person name="Kuijpers N.G.A."/>
            <person name="Daran J.G."/>
            <person name="Abeel T."/>
        </authorList>
    </citation>
    <scope>NUCLEOTIDE SEQUENCE [LARGE SCALE GENOMIC DNA]</scope>
    <source>
        <strain evidence="12 13">CBS 1483</strain>
    </source>
</reference>
<dbReference type="InterPro" id="IPR001969">
    <property type="entry name" value="Aspartic_peptidase_AS"/>
</dbReference>
<keyword evidence="5 8" id="KW-0378">Hydrolase</keyword>
<feature type="active site" evidence="6">
    <location>
        <position position="287"/>
    </location>
</feature>
<evidence type="ECO:0000313" key="12">
    <source>
        <dbReference type="EMBL" id="QID85868.1"/>
    </source>
</evidence>
<dbReference type="EMBL" id="CP049006">
    <property type="protein sequence ID" value="QID85868.1"/>
    <property type="molecule type" value="Genomic_DNA"/>
</dbReference>
<keyword evidence="7" id="KW-1015">Disulfide bond</keyword>
<keyword evidence="3 10" id="KW-0732">Signal</keyword>
<feature type="domain" description="Peptidase A1" evidence="11">
    <location>
        <begin position="45"/>
        <end position="393"/>
    </location>
</feature>
<dbReference type="CDD" id="cd05474">
    <property type="entry name" value="SAP_like"/>
    <property type="match status" value="1"/>
</dbReference>
<feature type="disulfide bond" evidence="7">
    <location>
        <begin position="322"/>
        <end position="358"/>
    </location>
</feature>
<keyword evidence="2 8" id="KW-0645">Protease</keyword>
<dbReference type="SUPFAM" id="SSF50630">
    <property type="entry name" value="Acid proteases"/>
    <property type="match status" value="1"/>
</dbReference>
<dbReference type="InterPro" id="IPR033121">
    <property type="entry name" value="PEPTIDASE_A1"/>
</dbReference>
<evidence type="ECO:0000256" key="6">
    <source>
        <dbReference type="PIRSR" id="PIRSR601461-1"/>
    </source>
</evidence>
<feature type="compositionally biased region" description="Polar residues" evidence="9">
    <location>
        <begin position="534"/>
        <end position="547"/>
    </location>
</feature>
<evidence type="ECO:0000256" key="3">
    <source>
        <dbReference type="ARBA" id="ARBA00022729"/>
    </source>
</evidence>
<evidence type="ECO:0000256" key="8">
    <source>
        <dbReference type="RuleBase" id="RU000454"/>
    </source>
</evidence>
<evidence type="ECO:0000256" key="10">
    <source>
        <dbReference type="SAM" id="SignalP"/>
    </source>
</evidence>
<dbReference type="AlphaFoldDB" id="A0A6C1E958"/>
<feature type="region of interest" description="Disordered" evidence="9">
    <location>
        <begin position="528"/>
        <end position="547"/>
    </location>
</feature>
<dbReference type="Gene3D" id="2.40.70.10">
    <property type="entry name" value="Acid Proteases"/>
    <property type="match status" value="2"/>
</dbReference>
<dbReference type="InterPro" id="IPR033876">
    <property type="entry name" value="SAP-like"/>
</dbReference>
<dbReference type="InterPro" id="IPR021109">
    <property type="entry name" value="Peptidase_aspartic_dom_sf"/>
</dbReference>
<dbReference type="Pfam" id="PF00026">
    <property type="entry name" value="Asp"/>
    <property type="match status" value="1"/>
</dbReference>
<gene>
    <name evidence="12" type="primary">BAR1_2</name>
    <name evidence="12" type="ORF">GRS66_008459</name>
</gene>
<dbReference type="FunFam" id="2.40.70.10:FF:000011">
    <property type="entry name" value="Aspartic protease"/>
    <property type="match status" value="1"/>
</dbReference>
<sequence length="592" mass="63889">MFIINHFCLRLLLVGLAISNTVAALRSDGSGHLEFSLKHEEQMYYATTLDIGTPSQQLTVLFDTGSADFWVMDSSNPFCLAKSNTTYYQNATYNGSRITPSVDCLSLSTYNENSSSTYQDLDNGRFYIIYADGTFADGSWGKETMSIDGIKIHDIQFGLAKYATTPVSGVLGIGFPRRESVKGYDGAPNEYYPNFPQILKSEHIIDVVAYSLFLNSPDSDIGSIVFGAIDESKFSGDLYTFPMVNEYPTIVDVPATLAMTIQGLGAQNKSSCEHETFMTTKYPVLLDSGTSLLNAPKSIADKMASFVNASYSADEGIYILDCPDSTNGVEYTFDFGDLQINVPLTSLILSPETEGGYCGFAVQPTNDSMVLGDVFLSSAYVVFDLDNYKVSLAQANWNASDDSRKLVNIPTDGSIPGGKSATAQPWSTNDPFTVTSDIYASDVCKTTLSSHQQTGSSSIPQTSMQALNSTTRVVGVRSTTTLSKTTQTGVTNQGESTNIESATARNQSAPYYDAKSSDSGLIIVTESSGRKGFSSPTHSMPQTTVNPTATKSSALISISVGKSINRPTHKTIITETVTKYSTVVINVCKPTF</sequence>
<dbReference type="PANTHER" id="PTHR47966:SF65">
    <property type="entry name" value="ASPARTIC-TYPE ENDOPEPTIDASE"/>
    <property type="match status" value="1"/>
</dbReference>
<dbReference type="PROSITE" id="PS00141">
    <property type="entry name" value="ASP_PROTEASE"/>
    <property type="match status" value="1"/>
</dbReference>
<evidence type="ECO:0000256" key="7">
    <source>
        <dbReference type="PIRSR" id="PIRSR601461-2"/>
    </source>
</evidence>
<dbReference type="GO" id="GO:0004190">
    <property type="term" value="F:aspartic-type endopeptidase activity"/>
    <property type="evidence" value="ECO:0007669"/>
    <property type="project" value="UniProtKB-KW"/>
</dbReference>
<evidence type="ECO:0000256" key="5">
    <source>
        <dbReference type="ARBA" id="ARBA00022801"/>
    </source>
</evidence>
<comment type="similarity">
    <text evidence="1 8">Belongs to the peptidase A1 family.</text>
</comment>
<dbReference type="PROSITE" id="PS51767">
    <property type="entry name" value="PEPTIDASE_A1"/>
    <property type="match status" value="1"/>
</dbReference>
<dbReference type="FunFam" id="2.40.70.10:FF:000023">
    <property type="entry name" value="Aspartic protease"/>
    <property type="match status" value="1"/>
</dbReference>
<organism evidence="12 13">
    <name type="scientific">Saccharomyces pastorianus</name>
    <name type="common">Lager yeast</name>
    <name type="synonym">Saccharomyces cerevisiae x Saccharomyces eubayanus</name>
    <dbReference type="NCBI Taxonomy" id="27292"/>
    <lineage>
        <taxon>Eukaryota</taxon>
        <taxon>Fungi</taxon>
        <taxon>Dikarya</taxon>
        <taxon>Ascomycota</taxon>
        <taxon>Saccharomycotina</taxon>
        <taxon>Saccharomycetes</taxon>
        <taxon>Saccharomycetales</taxon>
        <taxon>Saccharomycetaceae</taxon>
        <taxon>Saccharomyces</taxon>
    </lineage>
</organism>
<dbReference type="InterPro" id="IPR001461">
    <property type="entry name" value="Aspartic_peptidase_A1"/>
</dbReference>
<feature type="signal peptide" evidence="10">
    <location>
        <begin position="1"/>
        <end position="24"/>
    </location>
</feature>
<evidence type="ECO:0000259" key="11">
    <source>
        <dbReference type="PROSITE" id="PS51767"/>
    </source>
</evidence>
<evidence type="ECO:0000256" key="4">
    <source>
        <dbReference type="ARBA" id="ARBA00022750"/>
    </source>
</evidence>
<dbReference type="PRINTS" id="PR00792">
    <property type="entry name" value="PEPSIN"/>
</dbReference>
<dbReference type="OrthoDB" id="771136at2759"/>